<dbReference type="SUPFAM" id="SSF53706">
    <property type="entry name" value="Formate dehydrogenase/DMSO reductase, domains 1-3"/>
    <property type="match status" value="1"/>
</dbReference>
<evidence type="ECO:0000259" key="7">
    <source>
        <dbReference type="Pfam" id="PF01568"/>
    </source>
</evidence>
<evidence type="ECO:0000256" key="5">
    <source>
        <dbReference type="ARBA" id="ARBA00023002"/>
    </source>
</evidence>
<dbReference type="Gene3D" id="2.40.40.20">
    <property type="match status" value="1"/>
</dbReference>
<feature type="domain" description="Molybdopterin dinucleotide-binding" evidence="7">
    <location>
        <begin position="625"/>
        <end position="740"/>
    </location>
</feature>
<keyword evidence="3" id="KW-0500">Molybdenum</keyword>
<dbReference type="Pfam" id="PF00384">
    <property type="entry name" value="Molybdopterin"/>
    <property type="match status" value="1"/>
</dbReference>
<dbReference type="EC" id="1.7.2.3" evidence="9"/>
<dbReference type="PANTHER" id="PTHR43742">
    <property type="entry name" value="TRIMETHYLAMINE-N-OXIDE REDUCTASE"/>
    <property type="match status" value="1"/>
</dbReference>
<dbReference type="InterPro" id="IPR050612">
    <property type="entry name" value="Prok_Mopterin_Oxidored"/>
</dbReference>
<keyword evidence="5 9" id="KW-0560">Oxidoreductase</keyword>
<dbReference type="SUPFAM" id="SSF50692">
    <property type="entry name" value="ADC-like"/>
    <property type="match status" value="1"/>
</dbReference>
<dbReference type="Gene3D" id="3.90.55.10">
    <property type="entry name" value="Dimethylsulfoxide Reductase, domain 3"/>
    <property type="match status" value="1"/>
</dbReference>
<feature type="domain" description="Molybdopterin oxidoreductase" evidence="6">
    <location>
        <begin position="54"/>
        <end position="510"/>
    </location>
</feature>
<dbReference type="Pfam" id="PF18364">
    <property type="entry name" value="Molybdopterin_N"/>
    <property type="match status" value="1"/>
</dbReference>
<dbReference type="InterPro" id="IPR041460">
    <property type="entry name" value="Molybdopterin_N"/>
</dbReference>
<dbReference type="Gene3D" id="3.40.50.740">
    <property type="match status" value="1"/>
</dbReference>
<evidence type="ECO:0000256" key="2">
    <source>
        <dbReference type="ARBA" id="ARBA00010312"/>
    </source>
</evidence>
<feature type="domain" description="Molybdopterin oxidoreductase N-terminal" evidence="8">
    <location>
        <begin position="10"/>
        <end position="48"/>
    </location>
</feature>
<comment type="cofactor">
    <cofactor evidence="1">
        <name>Mo-bis(molybdopterin guanine dinucleotide)</name>
        <dbReference type="ChEBI" id="CHEBI:60539"/>
    </cofactor>
</comment>
<dbReference type="CDD" id="cd02793">
    <property type="entry name" value="MopB_CT_DMSOR-BSOR-TMAOR"/>
    <property type="match status" value="1"/>
</dbReference>
<dbReference type="Pfam" id="PF01568">
    <property type="entry name" value="Molydop_binding"/>
    <property type="match status" value="1"/>
</dbReference>
<name>A0ABZ2BUK1_9RHOB</name>
<evidence type="ECO:0000256" key="3">
    <source>
        <dbReference type="ARBA" id="ARBA00022505"/>
    </source>
</evidence>
<evidence type="ECO:0000256" key="1">
    <source>
        <dbReference type="ARBA" id="ARBA00001942"/>
    </source>
</evidence>
<dbReference type="InterPro" id="IPR009010">
    <property type="entry name" value="Asp_de-COase-like_dom_sf"/>
</dbReference>
<accession>A0ABZ2BUK1</accession>
<proteinExistence type="inferred from homology"/>
<dbReference type="CDD" id="cd02769">
    <property type="entry name" value="MopB_DMSOR-BSOR-TMAOR"/>
    <property type="match status" value="1"/>
</dbReference>
<sequence>MKQTHRDLLTSAHWGTYHVDVDAGGVTALRPFEQDGDPSPIGQGIAGVLDGPTRITAPMVRKSWLEGGPGSAGHLRGEEPFVEVSWAETDRLVSAELSRVIETHGNRAIYAGSYGWASAGRFHHAQGQLKRFLNCIGGYTGSKNTYSFAAAEVLVPHVLGDFRGPLDSTTSWQSIAKHCELFVAFGGVPLKNGQISQGGLGAHVQKAGITGAAEAGVTFVNISPLKTDMDAVAQAEWIAPRPSTDTALMLGLAHVLLDEALHDTAFLAKYTAGFDRFAAYLRGETDGIPKSANWAADICAIPADKIRTLARRMARQRTMISVSWSLTRQDHGEQPFWAAIALASMLGQIGLPGTGLGFGYSAMNNVGLNRRQIEYASLPQGHNPVPDFIPVARVTDLLENPGGYFDYDGQSRSYPDIRLVWWAGGNPFHHHQDLNRMRRAWARPETVIVNEWCWNSLARHADIVLPCTTPLERSDIALTPKDPFQVVMDQAIDPVGQAKSDHDIFCGIAARMGVEAAFTEGRSPEDWQRWLYDISRQSAAREGVSLPDWDSFQRDGYFRVPEPEQDMIMLESFRKDPVAHPLKTPSGKIEIFSQTIAGFEYDDCPGHPAWMTPVEWLGDARAYPLHMISNQPRTKLHSQLDHGIVSQSGRIKGREPCMMHSADAAARGLVPGQVVRIFNDRGTCIAGLEVSDDIMPGVVQISTGAWYDPQADACRNGNPNVLTPDKGTSRLAQGPIAHSCLVEIEAAPEGLAHSQIYTPPELISRAP</sequence>
<evidence type="ECO:0000313" key="9">
    <source>
        <dbReference type="EMBL" id="WVX49607.1"/>
    </source>
</evidence>
<dbReference type="RefSeq" id="WP_187430300.1">
    <property type="nucleotide sequence ID" value="NZ_CP143423.1"/>
</dbReference>
<evidence type="ECO:0000259" key="6">
    <source>
        <dbReference type="Pfam" id="PF00384"/>
    </source>
</evidence>
<dbReference type="InterPro" id="IPR006657">
    <property type="entry name" value="MoPterin_dinucl-bd_dom"/>
</dbReference>
<comment type="similarity">
    <text evidence="2">Belongs to the prokaryotic molybdopterin-containing oxidoreductase family.</text>
</comment>
<dbReference type="Proteomes" id="UP001318682">
    <property type="component" value="Chromosome"/>
</dbReference>
<dbReference type="Gene3D" id="3.40.228.10">
    <property type="entry name" value="Dimethylsulfoxide Reductase, domain 2"/>
    <property type="match status" value="1"/>
</dbReference>
<dbReference type="EMBL" id="CP143423">
    <property type="protein sequence ID" value="WVX49607.1"/>
    <property type="molecule type" value="Genomic_DNA"/>
</dbReference>
<evidence type="ECO:0000256" key="4">
    <source>
        <dbReference type="ARBA" id="ARBA00022723"/>
    </source>
</evidence>
<evidence type="ECO:0000313" key="10">
    <source>
        <dbReference type="Proteomes" id="UP001318682"/>
    </source>
</evidence>
<keyword evidence="10" id="KW-1185">Reference proteome</keyword>
<keyword evidence="4" id="KW-0479">Metal-binding</keyword>
<organism evidence="9 10">
    <name type="scientific">Roseobacter fucihabitans</name>
    <dbReference type="NCBI Taxonomy" id="1537242"/>
    <lineage>
        <taxon>Bacteria</taxon>
        <taxon>Pseudomonadati</taxon>
        <taxon>Pseudomonadota</taxon>
        <taxon>Alphaproteobacteria</taxon>
        <taxon>Rhodobacterales</taxon>
        <taxon>Roseobacteraceae</taxon>
        <taxon>Roseobacter</taxon>
    </lineage>
</organism>
<evidence type="ECO:0000259" key="8">
    <source>
        <dbReference type="Pfam" id="PF18364"/>
    </source>
</evidence>
<dbReference type="GO" id="GO:0050626">
    <property type="term" value="F:trimethylamine-N-oxide reductase (cytochrome c) activity"/>
    <property type="evidence" value="ECO:0007669"/>
    <property type="project" value="UniProtKB-EC"/>
</dbReference>
<dbReference type="InterPro" id="IPR041954">
    <property type="entry name" value="CT_DMSOR/BSOR/TMAOR"/>
</dbReference>
<dbReference type="PANTHER" id="PTHR43742:SF10">
    <property type="entry name" value="TRIMETHYLAMINE-N-OXIDE REDUCTASE 2"/>
    <property type="match status" value="1"/>
</dbReference>
<protein>
    <submittedName>
        <fullName evidence="9">Dimethyl sulfoxide/trimethylamine N-oxide reductase</fullName>
        <ecNumber evidence="9">1.7.2.3</ecNumber>
    </submittedName>
</protein>
<gene>
    <name evidence="9" type="primary">dmsA_1</name>
    <name evidence="9" type="ORF">ROLI_027020</name>
</gene>
<dbReference type="InterPro" id="IPR006656">
    <property type="entry name" value="Mopterin_OxRdtase"/>
</dbReference>
<reference evidence="10" key="1">
    <citation type="submission" date="2024-01" db="EMBL/GenBank/DDBJ databases">
        <title>Roseobacter fucihabitans sp. nov., isolated from the brown alga Fucus spiralis.</title>
        <authorList>
            <person name="Hahnke S."/>
            <person name="Berger M."/>
            <person name="Schlingloff A."/>
            <person name="Athale I."/>
            <person name="Neumann-Schaal M."/>
            <person name="Adenaya A."/>
            <person name="Poehlein A."/>
            <person name="Daniel R."/>
            <person name="Pertersen J."/>
            <person name="Brinkhoff T."/>
        </authorList>
    </citation>
    <scope>NUCLEOTIDE SEQUENCE [LARGE SCALE GENOMIC DNA]</scope>
    <source>
        <strain evidence="10">B14</strain>
    </source>
</reference>